<evidence type="ECO:0000313" key="2">
    <source>
        <dbReference type="Proteomes" id="UP000008957"/>
    </source>
</evidence>
<gene>
    <name evidence="1" type="ORF">SY1_10800</name>
</gene>
<proteinExistence type="predicted"/>
<dbReference type="AlphaFoldDB" id="A0AB94IX45"/>
<dbReference type="KEGG" id="sbr:SY1_10800"/>
<reference evidence="1 2" key="2">
    <citation type="submission" date="2010-03" db="EMBL/GenBank/DDBJ databases">
        <authorList>
            <person name="Pajon A."/>
        </authorList>
    </citation>
    <scope>NUCLEOTIDE SEQUENCE [LARGE SCALE GENOMIC DNA]</scope>
    <source>
        <strain evidence="1 2">SGP1</strain>
    </source>
</reference>
<sequence length="82" mass="9041">MLLPKDFVSTMSDEDKDKIMDEADALDERGEKEAANCLRNTIPMNPILADGMKKVGGIQKLKDLGFNLNDAVKLFGEGWLNG</sequence>
<reference evidence="2" key="1">
    <citation type="submission" date="2010-03" db="EMBL/GenBank/DDBJ databases">
        <title>The genome sequence of Synergistetes sp. SGP1.</title>
        <authorList>
            <consortium name="metaHIT consortium -- http://www.metahit.eu/"/>
            <person name="Pajon A."/>
            <person name="Turner K."/>
            <person name="Parkhill J."/>
            <person name="Wade W."/>
            <person name="Vartoukian S."/>
        </authorList>
    </citation>
    <scope>NUCLEOTIDE SEQUENCE [LARGE SCALE GENOMIC DNA]</scope>
    <source>
        <strain evidence="2">SGP1</strain>
    </source>
</reference>
<keyword evidence="2" id="KW-1185">Reference proteome</keyword>
<organism evidence="1 2">
    <name type="scientific">Fretibacterium fastidiosum</name>
    <dbReference type="NCBI Taxonomy" id="651822"/>
    <lineage>
        <taxon>Bacteria</taxon>
        <taxon>Thermotogati</taxon>
        <taxon>Synergistota</taxon>
        <taxon>Synergistia</taxon>
        <taxon>Synergistales</taxon>
        <taxon>Aminobacteriaceae</taxon>
        <taxon>Fretibacterium</taxon>
    </lineage>
</organism>
<evidence type="ECO:0000313" key="1">
    <source>
        <dbReference type="EMBL" id="CBL28278.1"/>
    </source>
</evidence>
<name>A0AB94IX45_9BACT</name>
<protein>
    <submittedName>
        <fullName evidence="1">Uncharacterized protein</fullName>
    </submittedName>
</protein>
<dbReference type="EMBL" id="FP929056">
    <property type="protein sequence ID" value="CBL28278.1"/>
    <property type="molecule type" value="Genomic_DNA"/>
</dbReference>
<dbReference type="RefSeq" id="WP_015556425.1">
    <property type="nucleotide sequence ID" value="NZ_OZ209244.1"/>
</dbReference>
<dbReference type="Proteomes" id="UP000008957">
    <property type="component" value="Chromosome"/>
</dbReference>
<accession>A0AB94IX45</accession>